<dbReference type="InterPro" id="IPR010310">
    <property type="entry name" value="T7SS_ESAT-6-like"/>
</dbReference>
<keyword evidence="2" id="KW-1185">Reference proteome</keyword>
<dbReference type="InterPro" id="IPR036689">
    <property type="entry name" value="ESAT-6-like_sf"/>
</dbReference>
<dbReference type="SUPFAM" id="SSF140453">
    <property type="entry name" value="EsxAB dimer-like"/>
    <property type="match status" value="1"/>
</dbReference>
<comment type="caution">
    <text evidence="1">The sequence shown here is derived from an EMBL/GenBank/DDBJ whole genome shotgun (WGS) entry which is preliminary data.</text>
</comment>
<dbReference type="AlphaFoldDB" id="A0A8J3VWZ6"/>
<dbReference type="Pfam" id="PF06013">
    <property type="entry name" value="WXG100"/>
    <property type="match status" value="1"/>
</dbReference>
<organism evidence="1 2">
    <name type="scientific">Rugosimonospora africana</name>
    <dbReference type="NCBI Taxonomy" id="556532"/>
    <lineage>
        <taxon>Bacteria</taxon>
        <taxon>Bacillati</taxon>
        <taxon>Actinomycetota</taxon>
        <taxon>Actinomycetes</taxon>
        <taxon>Micromonosporales</taxon>
        <taxon>Micromonosporaceae</taxon>
        <taxon>Rugosimonospora</taxon>
    </lineage>
</organism>
<dbReference type="EMBL" id="BONZ01000124">
    <property type="protein sequence ID" value="GIH21328.1"/>
    <property type="molecule type" value="Genomic_DNA"/>
</dbReference>
<proteinExistence type="predicted"/>
<gene>
    <name evidence="1" type="ORF">Raf01_95000</name>
</gene>
<evidence type="ECO:0000313" key="1">
    <source>
        <dbReference type="EMBL" id="GIH21328.1"/>
    </source>
</evidence>
<sequence length="105" mass="10925">MLNNAAQVATQAGEDIALNLTRLLNEIESQAPAFKGSAGTSFQNVSSELGQELKRILEALNEMADNVNQSNQVFGSTDADAANEITKVASTYLPGAGNVASALRG</sequence>
<dbReference type="Proteomes" id="UP000642748">
    <property type="component" value="Unassembled WGS sequence"/>
</dbReference>
<evidence type="ECO:0008006" key="3">
    <source>
        <dbReference type="Google" id="ProtNLM"/>
    </source>
</evidence>
<protein>
    <recommendedName>
        <fullName evidence="3">WXG100 family type VII secretion target</fullName>
    </recommendedName>
</protein>
<evidence type="ECO:0000313" key="2">
    <source>
        <dbReference type="Proteomes" id="UP000642748"/>
    </source>
</evidence>
<dbReference type="Gene3D" id="1.10.287.1060">
    <property type="entry name" value="ESAT-6-like"/>
    <property type="match status" value="1"/>
</dbReference>
<name>A0A8J3VWZ6_9ACTN</name>
<accession>A0A8J3VWZ6</accession>
<reference evidence="1" key="1">
    <citation type="submission" date="2021-01" db="EMBL/GenBank/DDBJ databases">
        <title>Whole genome shotgun sequence of Rugosimonospora africana NBRC 104875.</title>
        <authorList>
            <person name="Komaki H."/>
            <person name="Tamura T."/>
        </authorList>
    </citation>
    <scope>NUCLEOTIDE SEQUENCE</scope>
    <source>
        <strain evidence="1">NBRC 104875</strain>
    </source>
</reference>